<protein>
    <submittedName>
        <fullName evidence="1">Uncharacterized protein</fullName>
    </submittedName>
</protein>
<sequence>MLLSAPSRKAVHYFKRLFSGIMQISSPITVAGQLPLLRNNEMGFPGVLHINTDYYF</sequence>
<evidence type="ECO:0000313" key="1">
    <source>
        <dbReference type="EMBL" id="CAJ74719.1"/>
    </source>
</evidence>
<reference evidence="1" key="1">
    <citation type="journal article" date="2006" name="Nature">
        <title>Deciphering the evolution and metabolism of an anammox bacterium from a community genome.</title>
        <authorList>
            <person name="Strous M."/>
            <person name="Pelletier E."/>
            <person name="Mangenot S."/>
            <person name="Rattei T."/>
            <person name="Lehner A."/>
            <person name="Taylor M.W."/>
            <person name="Horn M."/>
            <person name="Daims H."/>
            <person name="Bartol-Mavel D."/>
            <person name="Wincker P."/>
            <person name="Barbe V."/>
            <person name="Fonknechten N."/>
            <person name="Vallenet D."/>
            <person name="Segurens B."/>
            <person name="Schenowitz-Truong C."/>
            <person name="Medigue C."/>
            <person name="Collingro A."/>
            <person name="Snel B."/>
            <person name="Dutilh B.E."/>
            <person name="OpDenCamp H.J.M."/>
            <person name="vanDerDrift C."/>
            <person name="Cirpus I."/>
            <person name="vanDePas-Schoonen K.T."/>
            <person name="Harhangi H.R."/>
            <person name="vanNiftrik L."/>
            <person name="Schmid M."/>
            <person name="Keltjens J."/>
            <person name="vanDeVossenberg J."/>
            <person name="Kartal B."/>
            <person name="Meier H."/>
            <person name="Frishman D."/>
            <person name="Huynen M.A."/>
            <person name="Mewes H."/>
            <person name="Weissenbach J."/>
            <person name="Jetten M.S.M."/>
            <person name="Wagner M."/>
            <person name="LePaslier D."/>
        </authorList>
    </citation>
    <scope>NUCLEOTIDE SEQUENCE</scope>
</reference>
<name>Q1Q3X6_KUEST</name>
<dbReference type="EMBL" id="CT573071">
    <property type="protein sequence ID" value="CAJ74719.1"/>
    <property type="molecule type" value="Genomic_DNA"/>
</dbReference>
<reference evidence="1" key="2">
    <citation type="submission" date="2006-01" db="EMBL/GenBank/DDBJ databases">
        <authorList>
            <person name="Genoscope"/>
        </authorList>
    </citation>
    <scope>NUCLEOTIDE SEQUENCE</scope>
</reference>
<dbReference type="AlphaFoldDB" id="Q1Q3X6"/>
<organism evidence="1">
    <name type="scientific">Kuenenia stuttgartiensis</name>
    <dbReference type="NCBI Taxonomy" id="174633"/>
    <lineage>
        <taxon>Bacteria</taxon>
        <taxon>Pseudomonadati</taxon>
        <taxon>Planctomycetota</taxon>
        <taxon>Candidatus Brocadiia</taxon>
        <taxon>Candidatus Brocadiales</taxon>
        <taxon>Candidatus Brocadiaceae</taxon>
        <taxon>Candidatus Kuenenia</taxon>
    </lineage>
</organism>
<gene>
    <name evidence="1" type="ORF">kuste3956</name>
</gene>
<accession>Q1Q3X6</accession>
<proteinExistence type="predicted"/>